<organism evidence="2 3">
    <name type="scientific">Flavilitoribacter nigricans (strain ATCC 23147 / DSM 23189 / NBRC 102662 / NCIMB 1420 / SS-2)</name>
    <name type="common">Lewinella nigricans</name>
    <dbReference type="NCBI Taxonomy" id="1122177"/>
    <lineage>
        <taxon>Bacteria</taxon>
        <taxon>Pseudomonadati</taxon>
        <taxon>Bacteroidota</taxon>
        <taxon>Saprospiria</taxon>
        <taxon>Saprospirales</taxon>
        <taxon>Lewinellaceae</taxon>
        <taxon>Flavilitoribacter</taxon>
    </lineage>
</organism>
<dbReference type="EMBL" id="PDUD01000017">
    <property type="protein sequence ID" value="PHN06815.1"/>
    <property type="molecule type" value="Genomic_DNA"/>
</dbReference>
<name>A0A2D0NEA5_FLAN2</name>
<dbReference type="OrthoDB" id="1153025at2"/>
<evidence type="ECO:0000313" key="2">
    <source>
        <dbReference type="EMBL" id="PHN06815.1"/>
    </source>
</evidence>
<feature type="domain" description="Secretion system C-terminal sorting" evidence="1">
    <location>
        <begin position="203"/>
        <end position="271"/>
    </location>
</feature>
<dbReference type="InterPro" id="IPR026444">
    <property type="entry name" value="Secre_tail"/>
</dbReference>
<protein>
    <recommendedName>
        <fullName evidence="1">Secretion system C-terminal sorting domain-containing protein</fullName>
    </recommendedName>
</protein>
<reference evidence="2 3" key="1">
    <citation type="submission" date="2017-10" db="EMBL/GenBank/DDBJ databases">
        <title>The draft genome sequence of Lewinella nigricans NBRC 102662.</title>
        <authorList>
            <person name="Wang K."/>
        </authorList>
    </citation>
    <scope>NUCLEOTIDE SEQUENCE [LARGE SCALE GENOMIC DNA]</scope>
    <source>
        <strain evidence="2 3">NBRC 102662</strain>
    </source>
</reference>
<evidence type="ECO:0000313" key="3">
    <source>
        <dbReference type="Proteomes" id="UP000223913"/>
    </source>
</evidence>
<dbReference type="Proteomes" id="UP000223913">
    <property type="component" value="Unassembled WGS sequence"/>
</dbReference>
<dbReference type="Pfam" id="PF18962">
    <property type="entry name" value="Por_Secre_tail"/>
    <property type="match status" value="1"/>
</dbReference>
<dbReference type="AlphaFoldDB" id="A0A2D0NEA5"/>
<evidence type="ECO:0000259" key="1">
    <source>
        <dbReference type="Pfam" id="PF18962"/>
    </source>
</evidence>
<gene>
    <name evidence="2" type="ORF">CRP01_11040</name>
</gene>
<keyword evidence="3" id="KW-1185">Reference proteome</keyword>
<dbReference type="RefSeq" id="WP_099150070.1">
    <property type="nucleotide sequence ID" value="NZ_PDUD01000017.1"/>
</dbReference>
<comment type="caution">
    <text evidence="2">The sequence shown here is derived from an EMBL/GenBank/DDBJ whole genome shotgun (WGS) entry which is preliminary data.</text>
</comment>
<accession>A0A2D0NEA5</accession>
<dbReference type="NCBIfam" id="TIGR04183">
    <property type="entry name" value="Por_Secre_tail"/>
    <property type="match status" value="1"/>
</dbReference>
<proteinExistence type="predicted"/>
<sequence>MDLKQITLIAVGMLLLSPVRGQEHFIIPEGYGKWTYSLWADPGIAYGELTYTLIGDTMINAENYKQLYLNDTTYLGAMRYQSDQLQVIPRDSSVEYMVFDYRLNAGDSLEQVYRGGALTTIKVLQTDSILVGTEYRKVWRESCGEWISGVGSTWTFWGAEEETECFFQSVSLECFEIDSTVVYGNCPLPTAVKQTEPEPTISIYPNPTDDLLKVSVDAGEWDYQIINALGQPLRSGTLTLETWIDLSALHAGAYTIVFRKRERRVAVSRRFIISR</sequence>